<dbReference type="Proteomes" id="UP001519460">
    <property type="component" value="Unassembled WGS sequence"/>
</dbReference>
<feature type="region of interest" description="Disordered" evidence="1">
    <location>
        <begin position="78"/>
        <end position="104"/>
    </location>
</feature>
<protein>
    <submittedName>
        <fullName evidence="2">Uncharacterized protein</fullName>
    </submittedName>
</protein>
<reference evidence="2 3" key="1">
    <citation type="journal article" date="2023" name="Sci. Data">
        <title>Genome assembly of the Korean intertidal mud-creeper Batillaria attramentaria.</title>
        <authorList>
            <person name="Patra A.K."/>
            <person name="Ho P.T."/>
            <person name="Jun S."/>
            <person name="Lee S.J."/>
            <person name="Kim Y."/>
            <person name="Won Y.J."/>
        </authorList>
    </citation>
    <scope>NUCLEOTIDE SEQUENCE [LARGE SCALE GENOMIC DNA]</scope>
    <source>
        <strain evidence="2">Wonlab-2016</strain>
    </source>
</reference>
<evidence type="ECO:0000313" key="2">
    <source>
        <dbReference type="EMBL" id="KAK7476862.1"/>
    </source>
</evidence>
<proteinExistence type="predicted"/>
<keyword evidence="3" id="KW-1185">Reference proteome</keyword>
<sequence>MAAKGNHDDREGQHETLVMIDNVLYEGGNDSGNQHPDNDYEPTGIPENAVGKVPNAAARTFHVVTSNLPASDAGDYTTLKAGGNSQQDGCTKADFDKTERGKKRGSNLLMATNVQVSRG</sequence>
<feature type="region of interest" description="Disordered" evidence="1">
    <location>
        <begin position="23"/>
        <end position="50"/>
    </location>
</feature>
<dbReference type="AlphaFoldDB" id="A0ABD0JPT1"/>
<name>A0ABD0JPT1_9CAEN</name>
<dbReference type="EMBL" id="JACVVK020000364">
    <property type="protein sequence ID" value="KAK7476862.1"/>
    <property type="molecule type" value="Genomic_DNA"/>
</dbReference>
<organism evidence="2 3">
    <name type="scientific">Batillaria attramentaria</name>
    <dbReference type="NCBI Taxonomy" id="370345"/>
    <lineage>
        <taxon>Eukaryota</taxon>
        <taxon>Metazoa</taxon>
        <taxon>Spiralia</taxon>
        <taxon>Lophotrochozoa</taxon>
        <taxon>Mollusca</taxon>
        <taxon>Gastropoda</taxon>
        <taxon>Caenogastropoda</taxon>
        <taxon>Sorbeoconcha</taxon>
        <taxon>Cerithioidea</taxon>
        <taxon>Batillariidae</taxon>
        <taxon>Batillaria</taxon>
    </lineage>
</organism>
<comment type="caution">
    <text evidence="2">The sequence shown here is derived from an EMBL/GenBank/DDBJ whole genome shotgun (WGS) entry which is preliminary data.</text>
</comment>
<accession>A0ABD0JPT1</accession>
<evidence type="ECO:0000313" key="3">
    <source>
        <dbReference type="Proteomes" id="UP001519460"/>
    </source>
</evidence>
<evidence type="ECO:0000256" key="1">
    <source>
        <dbReference type="SAM" id="MobiDB-lite"/>
    </source>
</evidence>
<gene>
    <name evidence="2" type="ORF">BaRGS_00031944</name>
</gene>